<sequence length="1843" mass="209813">MGPARFLCAEDLNGKSYKLTNLKVQVTGVRWKRQIQLVLRHHAVLEVATGKKVAPMAPPAGSNAENLKKHEEALKAFEKEDTLAQLILVSSMNDANVELTATSKSSAEIWQKLTAVYEQSSGQRVDRLMEEFFKCAKAETEDMARYVARLQKLFSDLNDELERLTGTQLPDLLLMSRIMSTLPQDYFEFKTVWESVPVGERSVNLLIERLRLIEMRLPEKTTDSSVALTVKTDTKENVKKDRRKCFKCHRIGHLAKNCTMKTVRNAGQSQQSFGGESFFCYHAEDNRNTCRMWLADSGASQHMTRNKEYLSDFVTFPKPVNVKVGNGDTIPAYGRGTVNFKVFIKGKWILNRMEDVWYVPKLGLNLFSIGKATEKGFNFTANAAGCTFRKNGCVKLSGVRNLNGVYELHMRVCIPEKPAYVHVSTANASLQLWHERLCHQNKRHVQQVLNNHGIKVHAQEQFCTGCVLGKHHRESFQSRKYRPRAPGKLIHVDLCGPMHVTSLGGSKYFLIFKDDFSRYSRDFFLKRKDDVAHDGGLEFNNDQVKDILQRRRVAMRTAMPYTPEHNGVAERVNRILVETGRSMLHSKDLPFSLWAEAVNTACNVLNQIGPTTVKGKSQMELWFKRDPVSIDHFHGFGTECFVHVPKQLQRKWEKKSVAGRVFGRSLQSNINASLNVKIQRDKMDWLIAVLFIVVVGVVLKKIWEAQRSGRQIRMIPEAVGLFTCGMMDKVMLKFKNSPTASTGSGVGVVKAKWEQNKVKDVPGRSSNDVLSEERKLQLRILELNDEARSVEEKLKLLQNSKNWQQQINRSEDLNDETSGNAEPAKYKAELQPQCYIQKSDLKRKKWNKRSAKRTPATAGKRHEINNSAEHPQKDEKVKPKSKRDKSNPKTKNLLFQEIQDLKEEAKLTTTSETEAGEAFQKTKLSDKIMQRLKQIKSKKFKKSKKTAKSAEKSDESLTASDRSSSRSDNNENSKKSERSFTAKNGNSKFTLSHAIGLYHQNKPHVQQVLNNHGIKVPAQEQFCTGCVLGKHHREGFQSRKYRARAPGKLIHVDLCGPMHVTSLGGSKYFLIFKDDFSRSRRDFFLKRKDDSRIAGNTVECILSDGGLEFNNAYVKDILQRRRVAMRTAMPYTPEHNGVAERENRILVETGRSMLHSKDLPFSLWAEAVNTACNVLNRIGPTTVKGKSQMELCFKRDPVSIDHFHGFGTECFVHVPKQLQRKWEKKSVAGRLIGYCDEKDGYRIWLPDINQIITSRGVLFKPEKIRLPSQMSVKADSSEKNEDEDDSDAEELRLELNSQWTSKEAKCEVETKMEREEEKSEQASRSNKQEEVALSSKQVRKMLNYLSDYVLTAQTLSPSSFHEAMQSVDAADWRKAMEEELHSLEENSVWALVDGKKVLDSRWVLRIKTKADGSVARYKARLVSKGYMQRPGIDYDEIFSPVARFDTVRALPSIAAVEMLKLQQFDVKTAFLYGALKEEVLYGLKQAPRCWNLRLVEFLRKQGLKQSTADPCLFARMKERSKLLLAIYVHDGIVAGSDTDETEQFLAVMKKEFQIKQGPLDTFLGMGIKVLSDGSIFAGQQAYTRHILKRFRLDEANAVSTPAEINVSMEENEEHLSSNIPYSEAMGALMFSMTATRPDIAYAVSTVSQVMDKPSIKAWQAVKRIFRYLRGTADYGLLYQAKREGFLKGYSDADYAGDVTTRRSRTGAVCMCEGGAVLWHSQKQRSVALSTTEAEYVAASEAAKDMMWLMALFAEVTEVKQKPILFVDNMGAVTLSKNPEFHNRSKHIDVRFHFVREKYIEGKIDIQHIDSENQKADIFMKDLPKTRFQNLRQQLEIVSEHMNC</sequence>
<dbReference type="Gene3D" id="3.30.420.10">
    <property type="entry name" value="Ribonuclease H-like superfamily/Ribonuclease H"/>
    <property type="match status" value="2"/>
</dbReference>
<feature type="region of interest" description="Disordered" evidence="7">
    <location>
        <begin position="807"/>
        <end position="896"/>
    </location>
</feature>
<dbReference type="InterPro" id="IPR054722">
    <property type="entry name" value="PolX-like_BBD"/>
</dbReference>
<dbReference type="InterPro" id="IPR057670">
    <property type="entry name" value="SH3_retrovirus"/>
</dbReference>
<dbReference type="PROSITE" id="PS50158">
    <property type="entry name" value="ZF_CCHC"/>
    <property type="match status" value="1"/>
</dbReference>
<proteinExistence type="predicted"/>
<dbReference type="InterPro" id="IPR039537">
    <property type="entry name" value="Retrotran_Ty1/copia-like"/>
</dbReference>
<dbReference type="PROSITE" id="PS50994">
    <property type="entry name" value="INTEGRASE"/>
    <property type="match status" value="2"/>
</dbReference>
<evidence type="ECO:0000256" key="6">
    <source>
        <dbReference type="SAM" id="Coils"/>
    </source>
</evidence>
<evidence type="ECO:0000259" key="8">
    <source>
        <dbReference type="PROSITE" id="PS50158"/>
    </source>
</evidence>
<feature type="compositionally biased region" description="Basic residues" evidence="7">
    <location>
        <begin position="935"/>
        <end position="947"/>
    </location>
</feature>
<keyword evidence="2" id="KW-0479">Metal-binding</keyword>
<dbReference type="CDD" id="cd09272">
    <property type="entry name" value="RNase_HI_RT_Ty1"/>
    <property type="match status" value="1"/>
</dbReference>
<dbReference type="Pfam" id="PF22936">
    <property type="entry name" value="Pol_BBD"/>
    <property type="match status" value="1"/>
</dbReference>
<dbReference type="InterPro" id="IPR013103">
    <property type="entry name" value="RVT_2"/>
</dbReference>
<dbReference type="STRING" id="6335.A0A0V1L945"/>
<dbReference type="PANTHER" id="PTHR42648">
    <property type="entry name" value="TRANSPOSASE, PUTATIVE-RELATED"/>
    <property type="match status" value="1"/>
</dbReference>
<reference evidence="10 11" key="1">
    <citation type="submission" date="2015-05" db="EMBL/GenBank/DDBJ databases">
        <title>Evolution of Trichinella species and genotypes.</title>
        <authorList>
            <person name="Korhonen P.K."/>
            <person name="Edoardo P."/>
            <person name="Giuseppe L.R."/>
            <person name="Gasser R.B."/>
        </authorList>
    </citation>
    <scope>NUCLEOTIDE SEQUENCE [LARGE SCALE GENOMIC DNA]</scope>
    <source>
        <strain evidence="10">ISS10</strain>
    </source>
</reference>
<evidence type="ECO:0000256" key="4">
    <source>
        <dbReference type="ARBA" id="ARBA00022801"/>
    </source>
</evidence>
<dbReference type="Proteomes" id="UP000054721">
    <property type="component" value="Unassembled WGS sequence"/>
</dbReference>
<dbReference type="SUPFAM" id="SSF56672">
    <property type="entry name" value="DNA/RNA polymerases"/>
    <property type="match status" value="1"/>
</dbReference>
<dbReference type="InterPro" id="IPR025724">
    <property type="entry name" value="GAG-pre-integrase_dom"/>
</dbReference>
<dbReference type="InterPro" id="IPR001584">
    <property type="entry name" value="Integrase_cat-core"/>
</dbReference>
<feature type="region of interest" description="Disordered" evidence="7">
    <location>
        <begin position="935"/>
        <end position="983"/>
    </location>
</feature>
<dbReference type="InterPro" id="IPR001878">
    <property type="entry name" value="Znf_CCHC"/>
</dbReference>
<dbReference type="SMART" id="SM00343">
    <property type="entry name" value="ZnF_C2HC"/>
    <property type="match status" value="1"/>
</dbReference>
<feature type="non-terminal residue" evidence="10">
    <location>
        <position position="1843"/>
    </location>
</feature>
<dbReference type="PANTHER" id="PTHR42648:SF24">
    <property type="entry name" value="INTEGRASE CATALYTIC DOMAIN-CONTAINING PROTEIN"/>
    <property type="match status" value="1"/>
</dbReference>
<dbReference type="InterPro" id="IPR043502">
    <property type="entry name" value="DNA/RNA_pol_sf"/>
</dbReference>
<feature type="domain" description="Integrase catalytic" evidence="9">
    <location>
        <begin position="534"/>
        <end position="626"/>
    </location>
</feature>
<keyword evidence="5" id="KW-0863">Zinc-finger</keyword>
<protein>
    <submittedName>
        <fullName evidence="10">Retrovirus-related Pol polyprotein from transposon TNT 1-94</fullName>
    </submittedName>
</protein>
<keyword evidence="6" id="KW-0175">Coiled coil</keyword>
<dbReference type="InterPro" id="IPR012337">
    <property type="entry name" value="RNaseH-like_sf"/>
</dbReference>
<dbReference type="GO" id="GO:0008270">
    <property type="term" value="F:zinc ion binding"/>
    <property type="evidence" value="ECO:0007669"/>
    <property type="project" value="UniProtKB-KW"/>
</dbReference>
<keyword evidence="11" id="KW-1185">Reference proteome</keyword>
<keyword evidence="4" id="KW-0378">Hydrolase</keyword>
<feature type="compositionally biased region" description="Basic residues" evidence="7">
    <location>
        <begin position="841"/>
        <end position="852"/>
    </location>
</feature>
<feature type="domain" description="CCHC-type" evidence="8">
    <location>
        <begin position="243"/>
        <end position="258"/>
    </location>
</feature>
<accession>A0A0V1L945</accession>
<dbReference type="Pfam" id="PF14223">
    <property type="entry name" value="Retrotran_gag_2"/>
    <property type="match status" value="1"/>
</dbReference>
<dbReference type="GO" id="GO:0006508">
    <property type="term" value="P:proteolysis"/>
    <property type="evidence" value="ECO:0007669"/>
    <property type="project" value="UniProtKB-KW"/>
</dbReference>
<evidence type="ECO:0000313" key="10">
    <source>
        <dbReference type="EMBL" id="KRZ55879.1"/>
    </source>
</evidence>
<feature type="coiled-coil region" evidence="6">
    <location>
        <begin position="773"/>
        <end position="800"/>
    </location>
</feature>
<feature type="compositionally biased region" description="Basic and acidic residues" evidence="7">
    <location>
        <begin position="860"/>
        <end position="878"/>
    </location>
</feature>
<evidence type="ECO:0000256" key="1">
    <source>
        <dbReference type="ARBA" id="ARBA00022670"/>
    </source>
</evidence>
<comment type="caution">
    <text evidence="10">The sequence shown here is derived from an EMBL/GenBank/DDBJ whole genome shotgun (WGS) entry which is preliminary data.</text>
</comment>
<dbReference type="Pfam" id="PF25597">
    <property type="entry name" value="SH3_retrovirus"/>
    <property type="match status" value="1"/>
</dbReference>
<evidence type="ECO:0000313" key="11">
    <source>
        <dbReference type="Proteomes" id="UP000054721"/>
    </source>
</evidence>
<dbReference type="GO" id="GO:0003676">
    <property type="term" value="F:nucleic acid binding"/>
    <property type="evidence" value="ECO:0007669"/>
    <property type="project" value="InterPro"/>
</dbReference>
<dbReference type="GO" id="GO:0042575">
    <property type="term" value="C:DNA polymerase complex"/>
    <property type="evidence" value="ECO:0007669"/>
    <property type="project" value="UniProtKB-ARBA"/>
</dbReference>
<dbReference type="SUPFAM" id="SSF53098">
    <property type="entry name" value="Ribonuclease H-like"/>
    <property type="match status" value="2"/>
</dbReference>
<keyword evidence="5" id="KW-0862">Zinc</keyword>
<evidence type="ECO:0000256" key="2">
    <source>
        <dbReference type="ARBA" id="ARBA00022723"/>
    </source>
</evidence>
<feature type="region of interest" description="Disordered" evidence="7">
    <location>
        <begin position="1304"/>
        <end position="1331"/>
    </location>
</feature>
<organism evidence="10 11">
    <name type="scientific">Trichinella nativa</name>
    <dbReference type="NCBI Taxonomy" id="6335"/>
    <lineage>
        <taxon>Eukaryota</taxon>
        <taxon>Metazoa</taxon>
        <taxon>Ecdysozoa</taxon>
        <taxon>Nematoda</taxon>
        <taxon>Enoplea</taxon>
        <taxon>Dorylaimia</taxon>
        <taxon>Trichinellida</taxon>
        <taxon>Trichinellidae</taxon>
        <taxon>Trichinella</taxon>
    </lineage>
</organism>
<feature type="domain" description="Integrase catalytic" evidence="9">
    <location>
        <begin position="1042"/>
        <end position="1196"/>
    </location>
</feature>
<feature type="compositionally biased region" description="Basic and acidic residues" evidence="7">
    <location>
        <begin position="963"/>
        <end position="980"/>
    </location>
</feature>
<keyword evidence="3" id="KW-0064">Aspartyl protease</keyword>
<evidence type="ECO:0000256" key="3">
    <source>
        <dbReference type="ARBA" id="ARBA00022750"/>
    </source>
</evidence>
<dbReference type="EMBL" id="JYDW01000105">
    <property type="protein sequence ID" value="KRZ55879.1"/>
    <property type="molecule type" value="Genomic_DNA"/>
</dbReference>
<evidence type="ECO:0000259" key="9">
    <source>
        <dbReference type="PROSITE" id="PS50994"/>
    </source>
</evidence>
<dbReference type="Pfam" id="PF07727">
    <property type="entry name" value="RVT_2"/>
    <property type="match status" value="1"/>
</dbReference>
<feature type="region of interest" description="Disordered" evidence="7">
    <location>
        <begin position="1269"/>
        <end position="1289"/>
    </location>
</feature>
<dbReference type="GO" id="GO:0019899">
    <property type="term" value="F:enzyme binding"/>
    <property type="evidence" value="ECO:0007669"/>
    <property type="project" value="UniProtKB-ARBA"/>
</dbReference>
<dbReference type="InterPro" id="IPR036397">
    <property type="entry name" value="RNaseH_sf"/>
</dbReference>
<dbReference type="GO" id="GO:0015074">
    <property type="term" value="P:DNA integration"/>
    <property type="evidence" value="ECO:0007669"/>
    <property type="project" value="InterPro"/>
</dbReference>
<dbReference type="SUPFAM" id="SSF57756">
    <property type="entry name" value="Retrovirus zinc finger-like domains"/>
    <property type="match status" value="1"/>
</dbReference>
<gene>
    <name evidence="10" type="ORF">T02_8692</name>
</gene>
<dbReference type="InterPro" id="IPR036875">
    <property type="entry name" value="Znf_CCHC_sf"/>
</dbReference>
<evidence type="ECO:0000256" key="5">
    <source>
        <dbReference type="PROSITE-ProRule" id="PRU00047"/>
    </source>
</evidence>
<keyword evidence="1" id="KW-0645">Protease</keyword>
<feature type="compositionally biased region" description="Basic and acidic residues" evidence="7">
    <location>
        <begin position="1304"/>
        <end position="1330"/>
    </location>
</feature>
<dbReference type="OrthoDB" id="413361at2759"/>
<name>A0A0V1L945_9BILA</name>
<dbReference type="GO" id="GO:0004190">
    <property type="term" value="F:aspartic-type endopeptidase activity"/>
    <property type="evidence" value="ECO:0007669"/>
    <property type="project" value="UniProtKB-KW"/>
</dbReference>
<dbReference type="Pfam" id="PF13976">
    <property type="entry name" value="gag_pre-integrs"/>
    <property type="match status" value="1"/>
</dbReference>
<evidence type="ECO:0000256" key="7">
    <source>
        <dbReference type="SAM" id="MobiDB-lite"/>
    </source>
</evidence>